<keyword evidence="1 5" id="KW-0489">Methyltransferase</keyword>
<reference evidence="8 9" key="1">
    <citation type="journal article" date="2013" name="Antonie Van Leeuwenhoek">
        <title>Actinoplanes hulinensis sp. nov., a novel actinomycete isolated from soybean root (Glycine max (L.) Merr).</title>
        <authorList>
            <person name="Shen Y."/>
            <person name="Liu C."/>
            <person name="Wang X."/>
            <person name="Zhao J."/>
            <person name="Jia F."/>
            <person name="Zhang Y."/>
            <person name="Wang L."/>
            <person name="Yang D."/>
            <person name="Xiang W."/>
        </authorList>
    </citation>
    <scope>NUCLEOTIDE SEQUENCE [LARGE SCALE GENOMIC DNA]</scope>
    <source>
        <strain evidence="8 9">NEAU-M9</strain>
    </source>
</reference>
<dbReference type="PROSITE" id="PS00095">
    <property type="entry name" value="C5_MTASE_2"/>
    <property type="match status" value="1"/>
</dbReference>
<dbReference type="SUPFAM" id="SSF48150">
    <property type="entry name" value="DNA-glycosylase"/>
    <property type="match status" value="1"/>
</dbReference>
<dbReference type="InterPro" id="IPR011257">
    <property type="entry name" value="DNA_glycosylase"/>
</dbReference>
<dbReference type="Gene3D" id="3.90.120.10">
    <property type="entry name" value="DNA Methylase, subunit A, domain 2"/>
    <property type="match status" value="1"/>
</dbReference>
<dbReference type="Gene3D" id="1.10.1670.10">
    <property type="entry name" value="Helix-hairpin-Helix base-excision DNA repair enzymes (C-terminal)"/>
    <property type="match status" value="1"/>
</dbReference>
<dbReference type="GO" id="GO:0003886">
    <property type="term" value="F:DNA (cytosine-5-)-methyltransferase activity"/>
    <property type="evidence" value="ECO:0007669"/>
    <property type="project" value="UniProtKB-EC"/>
</dbReference>
<dbReference type="NCBIfam" id="TIGR00675">
    <property type="entry name" value="dcm"/>
    <property type="match status" value="1"/>
</dbReference>
<evidence type="ECO:0000256" key="7">
    <source>
        <dbReference type="RuleBase" id="RU000417"/>
    </source>
</evidence>
<evidence type="ECO:0000256" key="4">
    <source>
        <dbReference type="ARBA" id="ARBA00022747"/>
    </source>
</evidence>
<dbReference type="InterPro" id="IPR050390">
    <property type="entry name" value="C5-Methyltransferase"/>
</dbReference>
<dbReference type="SUPFAM" id="SSF53335">
    <property type="entry name" value="S-adenosyl-L-methionine-dependent methyltransferases"/>
    <property type="match status" value="1"/>
</dbReference>
<dbReference type="Gene3D" id="1.10.340.30">
    <property type="entry name" value="Hypothetical protein, domain 2"/>
    <property type="match status" value="1"/>
</dbReference>
<evidence type="ECO:0000256" key="2">
    <source>
        <dbReference type="ARBA" id="ARBA00022679"/>
    </source>
</evidence>
<dbReference type="GO" id="GO:0032259">
    <property type="term" value="P:methylation"/>
    <property type="evidence" value="ECO:0007669"/>
    <property type="project" value="UniProtKB-KW"/>
</dbReference>
<dbReference type="InterPro" id="IPR018117">
    <property type="entry name" value="C5_DNA_meth_AS"/>
</dbReference>
<dbReference type="Gene3D" id="3.40.50.150">
    <property type="entry name" value="Vaccinia Virus protein VP39"/>
    <property type="match status" value="1"/>
</dbReference>
<comment type="catalytic activity">
    <reaction evidence="7">
        <text>a 2'-deoxycytidine in DNA + S-adenosyl-L-methionine = a 5-methyl-2'-deoxycytidine in DNA + S-adenosyl-L-homocysteine + H(+)</text>
        <dbReference type="Rhea" id="RHEA:13681"/>
        <dbReference type="Rhea" id="RHEA-COMP:11369"/>
        <dbReference type="Rhea" id="RHEA-COMP:11370"/>
        <dbReference type="ChEBI" id="CHEBI:15378"/>
        <dbReference type="ChEBI" id="CHEBI:57856"/>
        <dbReference type="ChEBI" id="CHEBI:59789"/>
        <dbReference type="ChEBI" id="CHEBI:85452"/>
        <dbReference type="ChEBI" id="CHEBI:85454"/>
        <dbReference type="EC" id="2.1.1.37"/>
    </reaction>
</comment>
<evidence type="ECO:0000313" key="8">
    <source>
        <dbReference type="EMBL" id="MBW6440025.1"/>
    </source>
</evidence>
<protein>
    <recommendedName>
        <fullName evidence="7">Cytosine-specific methyltransferase</fullName>
        <ecNumber evidence="7">2.1.1.37</ecNumber>
    </recommendedName>
</protein>
<dbReference type="InterPro" id="IPR029063">
    <property type="entry name" value="SAM-dependent_MTases_sf"/>
</dbReference>
<accession>A0ABS7BGR9</accession>
<dbReference type="EMBL" id="JAHXZI010000035">
    <property type="protein sequence ID" value="MBW6440025.1"/>
    <property type="molecule type" value="Genomic_DNA"/>
</dbReference>
<keyword evidence="3 5" id="KW-0949">S-adenosyl-L-methionine</keyword>
<dbReference type="InterPro" id="IPR031303">
    <property type="entry name" value="C5_meth_CS"/>
</dbReference>
<comment type="similarity">
    <text evidence="5 6">Belongs to the class I-like SAM-binding methyltransferase superfamily. C5-methyltransferase family.</text>
</comment>
<evidence type="ECO:0000256" key="6">
    <source>
        <dbReference type="RuleBase" id="RU000416"/>
    </source>
</evidence>
<dbReference type="InterPro" id="IPR023170">
    <property type="entry name" value="HhH_base_excis_C"/>
</dbReference>
<proteinExistence type="inferred from homology"/>
<name>A0ABS7BGR9_9ACTN</name>
<dbReference type="Pfam" id="PF00145">
    <property type="entry name" value="DNA_methylase"/>
    <property type="match status" value="1"/>
</dbReference>
<dbReference type="EC" id="2.1.1.37" evidence="7"/>
<dbReference type="Proteomes" id="UP001519863">
    <property type="component" value="Unassembled WGS sequence"/>
</dbReference>
<dbReference type="PROSITE" id="PS51679">
    <property type="entry name" value="SAM_MT_C5"/>
    <property type="match status" value="1"/>
</dbReference>
<dbReference type="PRINTS" id="PR00105">
    <property type="entry name" value="C5METTRFRASE"/>
</dbReference>
<dbReference type="PANTHER" id="PTHR10629">
    <property type="entry name" value="CYTOSINE-SPECIFIC METHYLTRANSFERASE"/>
    <property type="match status" value="1"/>
</dbReference>
<comment type="caution">
    <text evidence="8">The sequence shown here is derived from an EMBL/GenBank/DDBJ whole genome shotgun (WGS) entry which is preliminary data.</text>
</comment>
<keyword evidence="4" id="KW-0680">Restriction system</keyword>
<evidence type="ECO:0000256" key="1">
    <source>
        <dbReference type="ARBA" id="ARBA00022603"/>
    </source>
</evidence>
<dbReference type="PANTHER" id="PTHR10629:SF52">
    <property type="entry name" value="DNA (CYTOSINE-5)-METHYLTRANSFERASE 1"/>
    <property type="match status" value="1"/>
</dbReference>
<evidence type="ECO:0000256" key="3">
    <source>
        <dbReference type="ARBA" id="ARBA00022691"/>
    </source>
</evidence>
<feature type="active site" evidence="5">
    <location>
        <position position="91"/>
    </location>
</feature>
<keyword evidence="2 5" id="KW-0808">Transferase</keyword>
<sequence>MLQYAAKAREHGESLAADLFSGAGGLSLGLEEAGYRVVLAVDHYPEAVETHRHHHAGLSVDWDLGDPDRVRQVADLIGQAGVELLAGGPPCQPFSKAGRSKIRHRVRHGLRDPYDERRDLWRSFLEVVRLARPPAVIMENVPDMALDKEMFILRTMVHELEALGYAVEERVVDTWRYGVPQFRQRLILVALRDGAAFQWPAESPDKPTVWNAIGDLPEVEGGWRPPGGAEGWADYQGPKTDFQRRMRRYVADEDQAKVFDHITRPVRPDDLKAFELMDANTRYSELPAEVKRYRDDIFDDKYKRLDKDGRSRTITAHIAKDGYWYIHPEQHRTITVREAARLQTFPDNFRFAGPPSAAFKQIGNAVPPMLGEHLGRAVSASLKADTPAHVNTRQVAASLAAWFDSEEVKGIPWLRAETRWQVIQAEILLDRAHSDVTRQVWRMLQTWRQPQDTLAHEDDLRRIGRFVSREARADIVVGLARSLADDPASLRDDDALRKVRGLNESIADLAILVVPGGGEDESEEPVLVTKGVLRVAARFSGNPVGSRNRLTDGRLEVARMIGLDTDARSAHLGLIELANTLCRPQEPVCQECPLSKKCVEAKIQSEPLF</sequence>
<evidence type="ECO:0000313" key="9">
    <source>
        <dbReference type="Proteomes" id="UP001519863"/>
    </source>
</evidence>
<evidence type="ECO:0000256" key="5">
    <source>
        <dbReference type="PROSITE-ProRule" id="PRU01016"/>
    </source>
</evidence>
<organism evidence="8 9">
    <name type="scientific">Actinoplanes hulinensis</name>
    <dbReference type="NCBI Taxonomy" id="1144547"/>
    <lineage>
        <taxon>Bacteria</taxon>
        <taxon>Bacillati</taxon>
        <taxon>Actinomycetota</taxon>
        <taxon>Actinomycetes</taxon>
        <taxon>Micromonosporales</taxon>
        <taxon>Micromonosporaceae</taxon>
        <taxon>Actinoplanes</taxon>
    </lineage>
</organism>
<dbReference type="PROSITE" id="PS00094">
    <property type="entry name" value="C5_MTASE_1"/>
    <property type="match status" value="1"/>
</dbReference>
<dbReference type="InterPro" id="IPR001525">
    <property type="entry name" value="C5_MeTfrase"/>
</dbReference>
<gene>
    <name evidence="8" type="primary">dcm</name>
    <name evidence="8" type="ORF">KZ829_40505</name>
</gene>
<keyword evidence="9" id="KW-1185">Reference proteome</keyword>